<dbReference type="OrthoDB" id="4746246at2"/>
<keyword evidence="3" id="KW-1185">Reference proteome</keyword>
<reference evidence="2 3" key="1">
    <citation type="submission" date="2016-11" db="EMBL/GenBank/DDBJ databases">
        <authorList>
            <person name="Jaros S."/>
            <person name="Januszkiewicz K."/>
            <person name="Wedrychowicz H."/>
        </authorList>
    </citation>
    <scope>NUCLEOTIDE SEQUENCE [LARGE SCALE GENOMIC DNA]</scope>
    <source>
        <strain evidence="2 3">DSM 43832</strain>
    </source>
</reference>
<dbReference type="Proteomes" id="UP000184363">
    <property type="component" value="Unassembled WGS sequence"/>
</dbReference>
<dbReference type="EMBL" id="FRAP01000019">
    <property type="protein sequence ID" value="SHL14123.1"/>
    <property type="molecule type" value="Genomic_DNA"/>
</dbReference>
<proteinExistence type="predicted"/>
<accession>A0A1M6Y7G9</accession>
<keyword evidence="1" id="KW-0812">Transmembrane</keyword>
<gene>
    <name evidence="2" type="ORF">SAMN05443637_11926</name>
</gene>
<evidence type="ECO:0000313" key="3">
    <source>
        <dbReference type="Proteomes" id="UP000184363"/>
    </source>
</evidence>
<keyword evidence="1" id="KW-0472">Membrane</keyword>
<evidence type="ECO:0008006" key="4">
    <source>
        <dbReference type="Google" id="ProtNLM"/>
    </source>
</evidence>
<protein>
    <recommendedName>
        <fullName evidence="4">Proteins of 100 residues with WXG</fullName>
    </recommendedName>
</protein>
<dbReference type="AlphaFoldDB" id="A0A1M6Y7G9"/>
<feature type="transmembrane region" description="Helical" evidence="1">
    <location>
        <begin position="155"/>
        <end position="178"/>
    </location>
</feature>
<dbReference type="RefSeq" id="WP_073459162.1">
    <property type="nucleotide sequence ID" value="NZ_FRAP01000019.1"/>
</dbReference>
<evidence type="ECO:0000313" key="2">
    <source>
        <dbReference type="EMBL" id="SHL14123.1"/>
    </source>
</evidence>
<name>A0A1M6Y7G9_PSETH</name>
<evidence type="ECO:0000256" key="1">
    <source>
        <dbReference type="SAM" id="Phobius"/>
    </source>
</evidence>
<feature type="transmembrane region" description="Helical" evidence="1">
    <location>
        <begin position="184"/>
        <end position="203"/>
    </location>
</feature>
<sequence length="262" mass="26623">MTSPTTYGTADLVQQAQDLLNRIRQDVASASAAVRSVAAELPVGAETVVQAVDDVTRQTNDALTQIQVLIDEPGVPDDLVRAGAVWAGPIQEAVTTVKAAMNPSELAGARLWKGLAGSAYNATLLPQANALTTIADACADINKALNDLAGAIHQFWVATIVALLGLAAAAGAFAVAVFASAAGAAIGAAALTFVAAIATYYGATAVASATIDGAVTSTKAVIQNRLGNNTGFPEGHWPQSTAVTGHASFADDSRPSDWQLVE</sequence>
<dbReference type="STRING" id="1848.SAMN05443637_11926"/>
<organism evidence="2 3">
    <name type="scientific">Pseudonocardia thermophila</name>
    <dbReference type="NCBI Taxonomy" id="1848"/>
    <lineage>
        <taxon>Bacteria</taxon>
        <taxon>Bacillati</taxon>
        <taxon>Actinomycetota</taxon>
        <taxon>Actinomycetes</taxon>
        <taxon>Pseudonocardiales</taxon>
        <taxon>Pseudonocardiaceae</taxon>
        <taxon>Pseudonocardia</taxon>
    </lineage>
</organism>
<keyword evidence="1" id="KW-1133">Transmembrane helix</keyword>